<organism evidence="3 4">
    <name type="scientific">Candidatus Woesebacteria bacterium RIFCSPLOWO2_01_FULL_39_25</name>
    <dbReference type="NCBI Taxonomy" id="1802521"/>
    <lineage>
        <taxon>Bacteria</taxon>
        <taxon>Candidatus Woeseibacteriota</taxon>
    </lineage>
</organism>
<gene>
    <name evidence="3" type="ORF">A2893_01525</name>
</gene>
<name>A0A1F8BQN8_9BACT</name>
<dbReference type="Gene3D" id="3.40.50.720">
    <property type="entry name" value="NAD(P)-binding Rossmann-like Domain"/>
    <property type="match status" value="1"/>
</dbReference>
<dbReference type="Pfam" id="PF01408">
    <property type="entry name" value="GFO_IDH_MocA"/>
    <property type="match status" value="1"/>
</dbReference>
<dbReference type="Pfam" id="PF22725">
    <property type="entry name" value="GFO_IDH_MocA_C3"/>
    <property type="match status" value="1"/>
</dbReference>
<dbReference type="AlphaFoldDB" id="A0A1F8BQN8"/>
<dbReference type="GO" id="GO:0000166">
    <property type="term" value="F:nucleotide binding"/>
    <property type="evidence" value="ECO:0007669"/>
    <property type="project" value="InterPro"/>
</dbReference>
<reference evidence="3 4" key="1">
    <citation type="journal article" date="2016" name="Nat. Commun.">
        <title>Thousands of microbial genomes shed light on interconnected biogeochemical processes in an aquifer system.</title>
        <authorList>
            <person name="Anantharaman K."/>
            <person name="Brown C.T."/>
            <person name="Hug L.A."/>
            <person name="Sharon I."/>
            <person name="Castelle C.J."/>
            <person name="Probst A.J."/>
            <person name="Thomas B.C."/>
            <person name="Singh A."/>
            <person name="Wilkins M.J."/>
            <person name="Karaoz U."/>
            <person name="Brodie E.L."/>
            <person name="Williams K.H."/>
            <person name="Hubbard S.S."/>
            <person name="Banfield J.F."/>
        </authorList>
    </citation>
    <scope>NUCLEOTIDE SEQUENCE [LARGE SCALE GENOMIC DNA]</scope>
</reference>
<dbReference type="STRING" id="1802521.A2893_01525"/>
<dbReference type="Proteomes" id="UP000176725">
    <property type="component" value="Unassembled WGS sequence"/>
</dbReference>
<accession>A0A1F8BQN8</accession>
<proteinExistence type="predicted"/>
<dbReference type="InterPro" id="IPR000683">
    <property type="entry name" value="Gfo/Idh/MocA-like_OxRdtase_N"/>
</dbReference>
<dbReference type="PANTHER" id="PTHR43249">
    <property type="entry name" value="UDP-N-ACETYL-2-AMINO-2-DEOXY-D-GLUCURONATE OXIDASE"/>
    <property type="match status" value="1"/>
</dbReference>
<dbReference type="InterPro" id="IPR052515">
    <property type="entry name" value="Gfo/Idh/MocA_Oxidoreductase"/>
</dbReference>
<dbReference type="InterPro" id="IPR036291">
    <property type="entry name" value="NAD(P)-bd_dom_sf"/>
</dbReference>
<evidence type="ECO:0008006" key="5">
    <source>
        <dbReference type="Google" id="ProtNLM"/>
    </source>
</evidence>
<dbReference type="Gene3D" id="3.30.360.10">
    <property type="entry name" value="Dihydrodipicolinate Reductase, domain 2"/>
    <property type="match status" value="1"/>
</dbReference>
<dbReference type="InterPro" id="IPR055170">
    <property type="entry name" value="GFO_IDH_MocA-like_dom"/>
</dbReference>
<dbReference type="SUPFAM" id="SSF51735">
    <property type="entry name" value="NAD(P)-binding Rossmann-fold domains"/>
    <property type="match status" value="1"/>
</dbReference>
<evidence type="ECO:0000259" key="2">
    <source>
        <dbReference type="Pfam" id="PF22725"/>
    </source>
</evidence>
<feature type="domain" description="GFO/IDH/MocA-like oxidoreductase" evidence="2">
    <location>
        <begin position="144"/>
        <end position="255"/>
    </location>
</feature>
<comment type="caution">
    <text evidence="3">The sequence shown here is derived from an EMBL/GenBank/DDBJ whole genome shotgun (WGS) entry which is preliminary data.</text>
</comment>
<dbReference type="EMBL" id="MGHH01000001">
    <property type="protein sequence ID" value="OGM65588.1"/>
    <property type="molecule type" value="Genomic_DNA"/>
</dbReference>
<sequence length="336" mass="38627">MNKKLKAAVIGLGLQNLSDHIPTLLRRRDVDIVAVCDPDLKALERFKEKYPSLSKNVGYHTDYRQLSKVNIDFAIVAVPHFLYPEIVEFLASREIYLMKEKPLARNLAEADELFQIPGFTKYCFICTQRRFNPLYQFAKEKLDTLGIPFSFNAVYKLNIANPEEGWRGDLVKSGGGCILDMGYHIIDQLMWWFGMPDKLFSTKSSLATEDVKNYSEDTATIAFKYENGLHGTVVLSRAAGEKLEHYSVHCSRGHISGNKKSLIIRNKTGEIIERQQLEDDDKMLDDQLDFFIKRVHSKAGFIDVVKRNFENMKFIEKCYGGQKRNSKQIFTTPLYI</sequence>
<evidence type="ECO:0000313" key="3">
    <source>
        <dbReference type="EMBL" id="OGM65588.1"/>
    </source>
</evidence>
<feature type="domain" description="Gfo/Idh/MocA-like oxidoreductase N-terminal" evidence="1">
    <location>
        <begin position="6"/>
        <end position="115"/>
    </location>
</feature>
<protein>
    <recommendedName>
        <fullName evidence="5">Gfo/Idh/MocA-like oxidoreductase N-terminal domain-containing protein</fullName>
    </recommendedName>
</protein>
<dbReference type="PANTHER" id="PTHR43249:SF1">
    <property type="entry name" value="D-GLUCOSIDE 3-DEHYDROGENASE"/>
    <property type="match status" value="1"/>
</dbReference>
<dbReference type="SUPFAM" id="SSF55347">
    <property type="entry name" value="Glyceraldehyde-3-phosphate dehydrogenase-like, C-terminal domain"/>
    <property type="match status" value="1"/>
</dbReference>
<evidence type="ECO:0000259" key="1">
    <source>
        <dbReference type="Pfam" id="PF01408"/>
    </source>
</evidence>
<evidence type="ECO:0000313" key="4">
    <source>
        <dbReference type="Proteomes" id="UP000176725"/>
    </source>
</evidence>